<sequence length="181" mass="19368">MDVAFIIIFIVFIIFSSFCCIFKENLFLCCFLNIIGVHYAILRFLPPTDSVATSASDSGETAISSAKPECGPSIDSVAASTSDSGEAAISSVKSEVGPSTLWESSPTELLKFSTSLAAPELKTAFSASGDAASSKAFSSCPTTNWIVSTKANENTTKGTFTMFYVFLKRLRKKVGYIFIDA</sequence>
<protein>
    <submittedName>
        <fullName evidence="1">Uncharacterized protein</fullName>
    </submittedName>
</protein>
<dbReference type="EMBL" id="CM017623">
    <property type="protein sequence ID" value="TYH86054.1"/>
    <property type="molecule type" value="Genomic_DNA"/>
</dbReference>
<dbReference type="Proteomes" id="UP000322667">
    <property type="component" value="Chromosome D01"/>
</dbReference>
<organism evidence="1 2">
    <name type="scientific">Gossypium tomentosum</name>
    <name type="common">Hawaiian cotton</name>
    <name type="synonym">Gossypium sandvicense</name>
    <dbReference type="NCBI Taxonomy" id="34277"/>
    <lineage>
        <taxon>Eukaryota</taxon>
        <taxon>Viridiplantae</taxon>
        <taxon>Streptophyta</taxon>
        <taxon>Embryophyta</taxon>
        <taxon>Tracheophyta</taxon>
        <taxon>Spermatophyta</taxon>
        <taxon>Magnoliopsida</taxon>
        <taxon>eudicotyledons</taxon>
        <taxon>Gunneridae</taxon>
        <taxon>Pentapetalae</taxon>
        <taxon>rosids</taxon>
        <taxon>malvids</taxon>
        <taxon>Malvales</taxon>
        <taxon>Malvaceae</taxon>
        <taxon>Malvoideae</taxon>
        <taxon>Gossypium</taxon>
    </lineage>
</organism>
<evidence type="ECO:0000313" key="1">
    <source>
        <dbReference type="EMBL" id="TYH86054.1"/>
    </source>
</evidence>
<accession>A0A5D2M415</accession>
<dbReference type="AlphaFoldDB" id="A0A5D2M415"/>
<evidence type="ECO:0000313" key="2">
    <source>
        <dbReference type="Proteomes" id="UP000322667"/>
    </source>
</evidence>
<keyword evidence="2" id="KW-1185">Reference proteome</keyword>
<name>A0A5D2M415_GOSTO</name>
<proteinExistence type="predicted"/>
<gene>
    <name evidence="1" type="ORF">ES332_D01G015300v1</name>
</gene>
<reference evidence="1 2" key="1">
    <citation type="submission" date="2019-07" db="EMBL/GenBank/DDBJ databases">
        <title>WGS assembly of Gossypium tomentosum.</title>
        <authorList>
            <person name="Chen Z.J."/>
            <person name="Sreedasyam A."/>
            <person name="Ando A."/>
            <person name="Song Q."/>
            <person name="De L."/>
            <person name="Hulse-Kemp A."/>
            <person name="Ding M."/>
            <person name="Ye W."/>
            <person name="Kirkbride R."/>
            <person name="Jenkins J."/>
            <person name="Plott C."/>
            <person name="Lovell J."/>
            <person name="Lin Y.-M."/>
            <person name="Vaughn R."/>
            <person name="Liu B."/>
            <person name="Li W."/>
            <person name="Simpson S."/>
            <person name="Scheffler B."/>
            <person name="Saski C."/>
            <person name="Grover C."/>
            <person name="Hu G."/>
            <person name="Conover J."/>
            <person name="Carlson J."/>
            <person name="Shu S."/>
            <person name="Boston L."/>
            <person name="Williams M."/>
            <person name="Peterson D."/>
            <person name="Mcgee K."/>
            <person name="Jones D."/>
            <person name="Wendel J."/>
            <person name="Stelly D."/>
            <person name="Grimwood J."/>
            <person name="Schmutz J."/>
        </authorList>
    </citation>
    <scope>NUCLEOTIDE SEQUENCE [LARGE SCALE GENOMIC DNA]</scope>
    <source>
        <strain evidence="1">7179.01</strain>
    </source>
</reference>